<dbReference type="Proteomes" id="UP001228905">
    <property type="component" value="Unassembled WGS sequence"/>
</dbReference>
<keyword evidence="2" id="KW-0812">Transmembrane</keyword>
<accession>A0ABU0ISH6</accession>
<evidence type="ECO:0000313" key="5">
    <source>
        <dbReference type="Proteomes" id="UP001228905"/>
    </source>
</evidence>
<evidence type="ECO:0000256" key="1">
    <source>
        <dbReference type="SAM" id="MobiDB-lite"/>
    </source>
</evidence>
<feature type="compositionally biased region" description="Pro residues" evidence="1">
    <location>
        <begin position="170"/>
        <end position="186"/>
    </location>
</feature>
<proteinExistence type="predicted"/>
<reference evidence="4 5" key="1">
    <citation type="submission" date="2023-07" db="EMBL/GenBank/DDBJ databases">
        <title>Genomic Encyclopedia of Type Strains, Phase IV (KMG-IV): sequencing the most valuable type-strain genomes for metagenomic binning, comparative biology and taxonomic classification.</title>
        <authorList>
            <person name="Goeker M."/>
        </authorList>
    </citation>
    <scope>NUCLEOTIDE SEQUENCE [LARGE SCALE GENOMIC DNA]</scope>
    <source>
        <strain evidence="4 5">DSM 18695</strain>
    </source>
</reference>
<dbReference type="RefSeq" id="WP_307349998.1">
    <property type="nucleotide sequence ID" value="NZ_JAUSVS010000005.1"/>
</dbReference>
<name>A0ABU0ISH6_9CAUL</name>
<organism evidence="4 5">
    <name type="scientific">Caulobacter ginsengisoli</name>
    <dbReference type="NCBI Taxonomy" id="400775"/>
    <lineage>
        <taxon>Bacteria</taxon>
        <taxon>Pseudomonadati</taxon>
        <taxon>Pseudomonadota</taxon>
        <taxon>Alphaproteobacteria</taxon>
        <taxon>Caulobacterales</taxon>
        <taxon>Caulobacteraceae</taxon>
        <taxon>Caulobacter</taxon>
    </lineage>
</organism>
<gene>
    <name evidence="4" type="ORF">QO010_002746</name>
</gene>
<sequence length="239" mass="23609">MRTGAGLIAALALTGLVAAGPALAQTRGSQTQPKPTTAAPPPSQPSSTPTRTAPTTMPVDPGSLSGMPAGSPARTGPDYGPGGTTTTRPRRSTAPPPEAPPADDIPYVDPPAAPGYESATDAPMKTAGGRAPPTAPSSPATPAAPSSAAASASAPDGDATVSEVIITNTPQPPSPPEPAPAPPTPPSDNQTLWIALVGLAVMLAAAALGLKHLLTPRLSFRVRMDNGVQSAPSRKDALA</sequence>
<keyword evidence="2" id="KW-0472">Membrane</keyword>
<evidence type="ECO:0000256" key="2">
    <source>
        <dbReference type="SAM" id="Phobius"/>
    </source>
</evidence>
<feature type="signal peptide" evidence="3">
    <location>
        <begin position="1"/>
        <end position="24"/>
    </location>
</feature>
<feature type="region of interest" description="Disordered" evidence="1">
    <location>
        <begin position="24"/>
        <end position="187"/>
    </location>
</feature>
<evidence type="ECO:0000256" key="3">
    <source>
        <dbReference type="SAM" id="SignalP"/>
    </source>
</evidence>
<feature type="compositionally biased region" description="Low complexity" evidence="1">
    <location>
        <begin position="45"/>
        <end position="56"/>
    </location>
</feature>
<evidence type="ECO:0000313" key="4">
    <source>
        <dbReference type="EMBL" id="MDQ0464962.1"/>
    </source>
</evidence>
<feature type="compositionally biased region" description="Low complexity" evidence="1">
    <location>
        <begin position="137"/>
        <end position="155"/>
    </location>
</feature>
<keyword evidence="2" id="KW-1133">Transmembrane helix</keyword>
<feature type="chain" id="PRO_5045409619" evidence="3">
    <location>
        <begin position="25"/>
        <end position="239"/>
    </location>
</feature>
<keyword evidence="3" id="KW-0732">Signal</keyword>
<feature type="compositionally biased region" description="Low complexity" evidence="1">
    <location>
        <begin position="24"/>
        <end position="37"/>
    </location>
</feature>
<comment type="caution">
    <text evidence="4">The sequence shown here is derived from an EMBL/GenBank/DDBJ whole genome shotgun (WGS) entry which is preliminary data.</text>
</comment>
<dbReference type="EMBL" id="JAUSVS010000005">
    <property type="protein sequence ID" value="MDQ0464962.1"/>
    <property type="molecule type" value="Genomic_DNA"/>
</dbReference>
<feature type="transmembrane region" description="Helical" evidence="2">
    <location>
        <begin position="192"/>
        <end position="214"/>
    </location>
</feature>
<keyword evidence="5" id="KW-1185">Reference proteome</keyword>
<protein>
    <submittedName>
        <fullName evidence="4">Uncharacterized protein</fullName>
    </submittedName>
</protein>